<gene>
    <name evidence="1" type="ORF">QFC19_003358</name>
</gene>
<name>A0ACC2W4M8_9TREE</name>
<protein>
    <submittedName>
        <fullName evidence="1">Uncharacterized protein</fullName>
    </submittedName>
</protein>
<keyword evidence="2" id="KW-1185">Reference proteome</keyword>
<evidence type="ECO:0000313" key="1">
    <source>
        <dbReference type="EMBL" id="KAJ9105791.1"/>
    </source>
</evidence>
<sequence length="100" mass="11094">MSPPVPLPGFHNTLAASDGHPVPELPRTDEGIRVCQVIQLKPEALEEYKKVHQAVFEGVLKALRRSGVVGKPEAKKLGVRLIDWNRLSMQITLSTTSNYH</sequence>
<dbReference type="Proteomes" id="UP001241377">
    <property type="component" value="Unassembled WGS sequence"/>
</dbReference>
<dbReference type="EMBL" id="JASBWR010000032">
    <property type="protein sequence ID" value="KAJ9105791.1"/>
    <property type="molecule type" value="Genomic_DNA"/>
</dbReference>
<organism evidence="1 2">
    <name type="scientific">Naganishia cerealis</name>
    <dbReference type="NCBI Taxonomy" id="610337"/>
    <lineage>
        <taxon>Eukaryota</taxon>
        <taxon>Fungi</taxon>
        <taxon>Dikarya</taxon>
        <taxon>Basidiomycota</taxon>
        <taxon>Agaricomycotina</taxon>
        <taxon>Tremellomycetes</taxon>
        <taxon>Filobasidiales</taxon>
        <taxon>Filobasidiaceae</taxon>
        <taxon>Naganishia</taxon>
    </lineage>
</organism>
<proteinExistence type="predicted"/>
<evidence type="ECO:0000313" key="2">
    <source>
        <dbReference type="Proteomes" id="UP001241377"/>
    </source>
</evidence>
<reference evidence="1" key="1">
    <citation type="submission" date="2023-04" db="EMBL/GenBank/DDBJ databases">
        <title>Draft Genome sequencing of Naganishia species isolated from polar environments using Oxford Nanopore Technology.</title>
        <authorList>
            <person name="Leo P."/>
            <person name="Venkateswaran K."/>
        </authorList>
    </citation>
    <scope>NUCLEOTIDE SEQUENCE</scope>
    <source>
        <strain evidence="1">MNA-CCFEE 5261</strain>
    </source>
</reference>
<comment type="caution">
    <text evidence="1">The sequence shown here is derived from an EMBL/GenBank/DDBJ whole genome shotgun (WGS) entry which is preliminary data.</text>
</comment>
<accession>A0ACC2W4M8</accession>